<name>A0A0M3ITX5_ASCLU</name>
<organism evidence="1 2">
    <name type="scientific">Ascaris lumbricoides</name>
    <name type="common">Giant roundworm</name>
    <dbReference type="NCBI Taxonomy" id="6252"/>
    <lineage>
        <taxon>Eukaryota</taxon>
        <taxon>Metazoa</taxon>
        <taxon>Ecdysozoa</taxon>
        <taxon>Nematoda</taxon>
        <taxon>Chromadorea</taxon>
        <taxon>Rhabditida</taxon>
        <taxon>Spirurina</taxon>
        <taxon>Ascaridomorpha</taxon>
        <taxon>Ascaridoidea</taxon>
        <taxon>Ascarididae</taxon>
        <taxon>Ascaris</taxon>
    </lineage>
</organism>
<evidence type="ECO:0000313" key="1">
    <source>
        <dbReference type="Proteomes" id="UP000036681"/>
    </source>
</evidence>
<proteinExistence type="predicted"/>
<accession>A0A0M3ITX5</accession>
<keyword evidence="1" id="KW-1185">Reference proteome</keyword>
<reference evidence="2" key="1">
    <citation type="submission" date="2017-02" db="UniProtKB">
        <authorList>
            <consortium name="WormBaseParasite"/>
        </authorList>
    </citation>
    <scope>IDENTIFICATION</scope>
</reference>
<sequence>MTFIMRWCISLLGDNLALDETILFMTSYRFDSYEWLVVYFNKCQ</sequence>
<evidence type="ECO:0000313" key="2">
    <source>
        <dbReference type="WBParaSite" id="ALUE_0002220301-mRNA-1"/>
    </source>
</evidence>
<dbReference type="AlphaFoldDB" id="A0A0M3ITX5"/>
<dbReference type="Proteomes" id="UP000036681">
    <property type="component" value="Unplaced"/>
</dbReference>
<dbReference type="WBParaSite" id="ALUE_0002220301-mRNA-1">
    <property type="protein sequence ID" value="ALUE_0002220301-mRNA-1"/>
    <property type="gene ID" value="ALUE_0002220301"/>
</dbReference>
<protein>
    <submittedName>
        <fullName evidence="2">Uncharacterized protein</fullName>
    </submittedName>
</protein>